<gene>
    <name evidence="1" type="primary">A04g504400.1_BraROA</name>
    <name evidence="1" type="ORF">IGI04_015347</name>
</gene>
<comment type="caution">
    <text evidence="1">The sequence shown here is derived from an EMBL/GenBank/DDBJ whole genome shotgun (WGS) entry which is preliminary data.</text>
</comment>
<accession>A0ABQ7MPU0</accession>
<dbReference type="Proteomes" id="UP000823674">
    <property type="component" value="Chromosome A04"/>
</dbReference>
<evidence type="ECO:0000313" key="2">
    <source>
        <dbReference type="Proteomes" id="UP000823674"/>
    </source>
</evidence>
<name>A0ABQ7MPU0_BRACM</name>
<dbReference type="EMBL" id="JADBGQ010000004">
    <property type="protein sequence ID" value="KAG5400740.1"/>
    <property type="molecule type" value="Genomic_DNA"/>
</dbReference>
<organism evidence="1 2">
    <name type="scientific">Brassica rapa subsp. trilocularis</name>
    <dbReference type="NCBI Taxonomy" id="1813537"/>
    <lineage>
        <taxon>Eukaryota</taxon>
        <taxon>Viridiplantae</taxon>
        <taxon>Streptophyta</taxon>
        <taxon>Embryophyta</taxon>
        <taxon>Tracheophyta</taxon>
        <taxon>Spermatophyta</taxon>
        <taxon>Magnoliopsida</taxon>
        <taxon>eudicotyledons</taxon>
        <taxon>Gunneridae</taxon>
        <taxon>Pentapetalae</taxon>
        <taxon>rosids</taxon>
        <taxon>malvids</taxon>
        <taxon>Brassicales</taxon>
        <taxon>Brassicaceae</taxon>
        <taxon>Brassiceae</taxon>
        <taxon>Brassica</taxon>
    </lineage>
</organism>
<protein>
    <submittedName>
        <fullName evidence="1">Uncharacterized protein</fullName>
    </submittedName>
</protein>
<evidence type="ECO:0000313" key="1">
    <source>
        <dbReference type="EMBL" id="KAG5400740.1"/>
    </source>
</evidence>
<proteinExistence type="predicted"/>
<reference evidence="1 2" key="1">
    <citation type="submission" date="2021-03" db="EMBL/GenBank/DDBJ databases">
        <authorList>
            <person name="King G.J."/>
            <person name="Bancroft I."/>
            <person name="Baten A."/>
            <person name="Bloomfield J."/>
            <person name="Borpatragohain P."/>
            <person name="He Z."/>
            <person name="Irish N."/>
            <person name="Irwin J."/>
            <person name="Liu K."/>
            <person name="Mauleon R.P."/>
            <person name="Moore J."/>
            <person name="Morris R."/>
            <person name="Ostergaard L."/>
            <person name="Wang B."/>
            <person name="Wells R."/>
        </authorList>
    </citation>
    <scope>NUCLEOTIDE SEQUENCE [LARGE SCALE GENOMIC DNA]</scope>
    <source>
        <strain evidence="1">R-o-18</strain>
        <tissue evidence="1">Leaf</tissue>
    </source>
</reference>
<keyword evidence="2" id="KW-1185">Reference proteome</keyword>
<sequence>MSVRGRTHALSLHLGPSSLKLFQTLLLITILEKLGHDQIIFKTPVRLINTSHTACPLHRTGLDLPLSTDFSAILEKLGTDQEHLYLLPRHATDLVRLMILVEVFAKTYSPSSLEPRLEGAKLVMILCISMELGCLNHHRESHKTHLSLHNNPCYTSCRLRTRYVQWYYAMAKRPLSLHSWLMASYMYHFPCVPNTTTTQCKIRSSHWDQTKIIHPLLLQSPHNRSRLDRVAFFFTQPRVLLSFTTICASPFCNTSPLYTQWASFFLFQLGFDDELGTPFVNLKHHSNSSKDQSQLHWDQSLTSSSLITNYMGRSELLVSTPTSPSFMDLSLEPTMPKTPPLFIFESPYQVQVESFHLSSWTVNGNGLDMLPMAFFLQDDHERVENDQEQLLDAIDEHTFFLKRLNSQMTMKLLLVAHVRTRPYTRPIFAPWTIFSQTLPNPSSDQSKSLLDLSSQDNYFRTLLKLD</sequence>